<keyword evidence="5" id="KW-1185">Reference proteome</keyword>
<organism evidence="4 5">
    <name type="scientific">Paralimibaculum aggregatum</name>
    <dbReference type="NCBI Taxonomy" id="3036245"/>
    <lineage>
        <taxon>Bacteria</taxon>
        <taxon>Pseudomonadati</taxon>
        <taxon>Pseudomonadota</taxon>
        <taxon>Alphaproteobacteria</taxon>
        <taxon>Rhodobacterales</taxon>
        <taxon>Paracoccaceae</taxon>
        <taxon>Paralimibaculum</taxon>
    </lineage>
</organism>
<comment type="caution">
    <text evidence="4">The sequence shown here is derived from an EMBL/GenBank/DDBJ whole genome shotgun (WGS) entry which is preliminary data.</text>
</comment>
<name>A0ABQ6LKZ6_9RHOB</name>
<keyword evidence="2" id="KW-0784">Thiamine biosynthesis</keyword>
<evidence type="ECO:0000256" key="2">
    <source>
        <dbReference type="ARBA" id="ARBA00022977"/>
    </source>
</evidence>
<dbReference type="EMBL" id="BSYI01000003">
    <property type="protein sequence ID" value="GMG81329.1"/>
    <property type="molecule type" value="Genomic_DNA"/>
</dbReference>
<feature type="domain" description="Thiamine phosphate synthase/TenI" evidence="3">
    <location>
        <begin position="13"/>
        <end position="175"/>
    </location>
</feature>
<dbReference type="Proteomes" id="UP001239909">
    <property type="component" value="Unassembled WGS sequence"/>
</dbReference>
<dbReference type="CDD" id="cd00564">
    <property type="entry name" value="TMP_TenI"/>
    <property type="match status" value="1"/>
</dbReference>
<dbReference type="PANTHER" id="PTHR20857:SF15">
    <property type="entry name" value="THIAMINE-PHOSPHATE SYNTHASE"/>
    <property type="match status" value="1"/>
</dbReference>
<dbReference type="PANTHER" id="PTHR20857">
    <property type="entry name" value="THIAMINE-PHOSPHATE PYROPHOSPHORYLASE"/>
    <property type="match status" value="1"/>
</dbReference>
<evidence type="ECO:0000313" key="5">
    <source>
        <dbReference type="Proteomes" id="UP001239909"/>
    </source>
</evidence>
<dbReference type="SUPFAM" id="SSF51391">
    <property type="entry name" value="Thiamin phosphate synthase"/>
    <property type="match status" value="1"/>
</dbReference>
<dbReference type="InterPro" id="IPR036206">
    <property type="entry name" value="ThiamineP_synth_sf"/>
</dbReference>
<reference evidence="4 5" key="1">
    <citation type="submission" date="2023-04" db="EMBL/GenBank/DDBJ databases">
        <title>Marinoamorphus aggregata gen. nov., sp. Nov., isolate from tissue of brittle star Ophioplocus japonicus.</title>
        <authorList>
            <person name="Kawano K."/>
            <person name="Sawayama S."/>
            <person name="Nakagawa S."/>
        </authorList>
    </citation>
    <scope>NUCLEOTIDE SEQUENCE [LARGE SCALE GENOMIC DNA]</scope>
    <source>
        <strain evidence="4 5">NKW23</strain>
    </source>
</reference>
<dbReference type="Pfam" id="PF02581">
    <property type="entry name" value="TMP-TENI"/>
    <property type="match status" value="1"/>
</dbReference>
<sequence length="205" mass="20828">MSAETAPEAAPRLYLVTPHDLAPEQLAAAAERLLAGGAVACLRLDLGAAGADAWLRAANLLLPLAHAADVPLVAADRPELVEQLGLDGVHLGPGGAALGPLRKRLGKDAILGGFGGSERHRAMSLAEAGADYVALGPLHGPDAATDELFAWWSEMIEVPVVAEGGLTPEDAARLAGITDFLVPGAGVWTAEDPAAALAAYVEAIS</sequence>
<comment type="pathway">
    <text evidence="1">Cofactor biosynthesis; thiamine diphosphate biosynthesis.</text>
</comment>
<protein>
    <submittedName>
        <fullName evidence="4">Thiamine phosphate synthase</fullName>
    </submittedName>
</protein>
<dbReference type="InterPro" id="IPR022998">
    <property type="entry name" value="ThiamineP_synth_TenI"/>
</dbReference>
<gene>
    <name evidence="4" type="ORF">LNKW23_05420</name>
</gene>
<accession>A0ABQ6LKZ6</accession>
<evidence type="ECO:0000256" key="1">
    <source>
        <dbReference type="ARBA" id="ARBA00004948"/>
    </source>
</evidence>
<evidence type="ECO:0000313" key="4">
    <source>
        <dbReference type="EMBL" id="GMG81329.1"/>
    </source>
</evidence>
<dbReference type="Gene3D" id="3.20.20.70">
    <property type="entry name" value="Aldolase class I"/>
    <property type="match status" value="1"/>
</dbReference>
<dbReference type="RefSeq" id="WP_285669991.1">
    <property type="nucleotide sequence ID" value="NZ_BSYI01000003.1"/>
</dbReference>
<proteinExistence type="predicted"/>
<dbReference type="InterPro" id="IPR013785">
    <property type="entry name" value="Aldolase_TIM"/>
</dbReference>
<evidence type="ECO:0000259" key="3">
    <source>
        <dbReference type="Pfam" id="PF02581"/>
    </source>
</evidence>